<keyword evidence="2" id="KW-1185">Reference proteome</keyword>
<proteinExistence type="predicted"/>
<comment type="caution">
    <text evidence="1">The sequence shown here is derived from an EMBL/GenBank/DDBJ whole genome shotgun (WGS) entry which is preliminary data.</text>
</comment>
<protein>
    <submittedName>
        <fullName evidence="1">Uncharacterized protein</fullName>
    </submittedName>
</protein>
<dbReference type="EMBL" id="JAKLJA010000004">
    <property type="protein sequence ID" value="MCG5073437.1"/>
    <property type="molecule type" value="Genomic_DNA"/>
</dbReference>
<name>A0A9X1RP92_9BURK</name>
<reference evidence="1" key="1">
    <citation type="submission" date="2022-01" db="EMBL/GenBank/DDBJ databases">
        <title>Genome sequence and assembly of Parabukholderia sp. RG36.</title>
        <authorList>
            <person name="Chhetri G."/>
        </authorList>
    </citation>
    <scope>NUCLEOTIDE SEQUENCE</scope>
    <source>
        <strain evidence="1">RG36</strain>
    </source>
</reference>
<dbReference type="Proteomes" id="UP001139308">
    <property type="component" value="Unassembled WGS sequence"/>
</dbReference>
<evidence type="ECO:0000313" key="2">
    <source>
        <dbReference type="Proteomes" id="UP001139308"/>
    </source>
</evidence>
<accession>A0A9X1RP92</accession>
<organism evidence="1 2">
    <name type="scientific">Paraburkholderia tagetis</name>
    <dbReference type="NCBI Taxonomy" id="2913261"/>
    <lineage>
        <taxon>Bacteria</taxon>
        <taxon>Pseudomonadati</taxon>
        <taxon>Pseudomonadota</taxon>
        <taxon>Betaproteobacteria</taxon>
        <taxon>Burkholderiales</taxon>
        <taxon>Burkholderiaceae</taxon>
        <taxon>Paraburkholderia</taxon>
    </lineage>
</organism>
<sequence length="69" mass="7365">MEIRICASFGAASEMASPFFSLLRGEQVPARQLDQTVSLELSGKNPARMAATKSTACSTMCVALMRASH</sequence>
<dbReference type="AlphaFoldDB" id="A0A9X1RP92"/>
<gene>
    <name evidence="1" type="ORF">L5014_08675</name>
</gene>
<dbReference type="RefSeq" id="WP_238463163.1">
    <property type="nucleotide sequence ID" value="NZ_JAKLJA010000004.1"/>
</dbReference>
<evidence type="ECO:0000313" key="1">
    <source>
        <dbReference type="EMBL" id="MCG5073437.1"/>
    </source>
</evidence>